<evidence type="ECO:0000256" key="8">
    <source>
        <dbReference type="ARBA" id="ARBA00022975"/>
    </source>
</evidence>
<dbReference type="InterPro" id="IPR035686">
    <property type="entry name" value="CPSase_GATase1"/>
</dbReference>
<reference evidence="13 14" key="1">
    <citation type="submission" date="2017-03" db="EMBL/GenBank/DDBJ databases">
        <title>Draft genime sequence of the acidophilic sulfur-oxidizing bacterium Acidithiobacillus sp. SH, isolated from seawater.</title>
        <authorList>
            <person name="Sharmin S."/>
            <person name="Tokuhisa M."/>
            <person name="Kanao T."/>
            <person name="Kamimura K."/>
        </authorList>
    </citation>
    <scope>NUCLEOTIDE SEQUENCE [LARGE SCALE GENOMIC DNA]</scope>
    <source>
        <strain evidence="13 14">SH</strain>
    </source>
</reference>
<dbReference type="OrthoDB" id="5288626at2"/>
<dbReference type="InterPro" id="IPR002474">
    <property type="entry name" value="CarbamoylP_synth_ssu_N"/>
</dbReference>
<feature type="active site" evidence="11">
    <location>
        <position position="371"/>
    </location>
</feature>
<feature type="active site" evidence="11">
    <location>
        <position position="369"/>
    </location>
</feature>
<evidence type="ECO:0000256" key="6">
    <source>
        <dbReference type="ARBA" id="ARBA00022840"/>
    </source>
</evidence>
<evidence type="ECO:0000313" key="13">
    <source>
        <dbReference type="EMBL" id="PKY11701.1"/>
    </source>
</evidence>
<dbReference type="GO" id="GO:0006526">
    <property type="term" value="P:L-arginine biosynthetic process"/>
    <property type="evidence" value="ECO:0007669"/>
    <property type="project" value="UniProtKB-UniRule"/>
</dbReference>
<feature type="binding site" evidence="11">
    <location>
        <position position="64"/>
    </location>
    <ligand>
        <name>L-glutamine</name>
        <dbReference type="ChEBI" id="CHEBI:58359"/>
    </ligand>
</feature>
<comment type="catalytic activity">
    <reaction evidence="10 11">
        <text>L-glutamine + H2O = L-glutamate + NH4(+)</text>
        <dbReference type="Rhea" id="RHEA:15889"/>
        <dbReference type="ChEBI" id="CHEBI:15377"/>
        <dbReference type="ChEBI" id="CHEBI:28938"/>
        <dbReference type="ChEBI" id="CHEBI:29985"/>
        <dbReference type="ChEBI" id="CHEBI:58359"/>
    </reaction>
</comment>
<evidence type="ECO:0000256" key="4">
    <source>
        <dbReference type="ARBA" id="ARBA00022598"/>
    </source>
</evidence>
<feature type="binding site" evidence="11">
    <location>
        <position position="259"/>
    </location>
    <ligand>
        <name>L-glutamine</name>
        <dbReference type="ChEBI" id="CHEBI:58359"/>
    </ligand>
</feature>
<evidence type="ECO:0000256" key="3">
    <source>
        <dbReference type="ARBA" id="ARBA00007800"/>
    </source>
</evidence>
<feature type="active site" description="Nucleophile" evidence="11">
    <location>
        <position position="285"/>
    </location>
</feature>
<dbReference type="GO" id="GO:0004359">
    <property type="term" value="F:glutaminase activity"/>
    <property type="evidence" value="ECO:0007669"/>
    <property type="project" value="RHEA"/>
</dbReference>
<dbReference type="GO" id="GO:0044205">
    <property type="term" value="P:'de novo' UMP biosynthetic process"/>
    <property type="evidence" value="ECO:0007669"/>
    <property type="project" value="UniProtKB-UniRule"/>
</dbReference>
<dbReference type="PANTHER" id="PTHR43418:SF7">
    <property type="entry name" value="CARBAMOYL-PHOSPHATE SYNTHASE SMALL CHAIN"/>
    <property type="match status" value="1"/>
</dbReference>
<dbReference type="GO" id="GO:0006541">
    <property type="term" value="P:glutamine metabolic process"/>
    <property type="evidence" value="ECO:0007669"/>
    <property type="project" value="InterPro"/>
</dbReference>
<feature type="binding site" evidence="11">
    <location>
        <position position="286"/>
    </location>
    <ligand>
        <name>L-glutamine</name>
        <dbReference type="ChEBI" id="CHEBI:58359"/>
    </ligand>
</feature>
<feature type="binding site" evidence="11">
    <location>
        <position position="327"/>
    </location>
    <ligand>
        <name>L-glutamine</name>
        <dbReference type="ChEBI" id="CHEBI:58359"/>
    </ligand>
</feature>
<organism evidence="13 14">
    <name type="scientific">Acidithiobacillus marinus</name>
    <dbReference type="NCBI Taxonomy" id="187490"/>
    <lineage>
        <taxon>Bacteria</taxon>
        <taxon>Pseudomonadati</taxon>
        <taxon>Pseudomonadota</taxon>
        <taxon>Acidithiobacillia</taxon>
        <taxon>Acidithiobacillales</taxon>
        <taxon>Acidithiobacillaceae</taxon>
        <taxon>Acidithiobacillus</taxon>
    </lineage>
</organism>
<dbReference type="Pfam" id="PF00988">
    <property type="entry name" value="CPSase_sm_chain"/>
    <property type="match status" value="1"/>
</dbReference>
<keyword evidence="6 11" id="KW-0067">ATP-binding</keyword>
<dbReference type="GO" id="GO:0005524">
    <property type="term" value="F:ATP binding"/>
    <property type="evidence" value="ECO:0007669"/>
    <property type="project" value="UniProtKB-UniRule"/>
</dbReference>
<feature type="binding site" evidence="11">
    <location>
        <position position="289"/>
    </location>
    <ligand>
        <name>L-glutamine</name>
        <dbReference type="ChEBI" id="CHEBI:58359"/>
    </ligand>
</feature>
<keyword evidence="8 11" id="KW-0665">Pyrimidine biosynthesis</keyword>
<dbReference type="InterPro" id="IPR017926">
    <property type="entry name" value="GATASE"/>
</dbReference>
<dbReference type="InterPro" id="IPR029062">
    <property type="entry name" value="Class_I_gatase-like"/>
</dbReference>
<evidence type="ECO:0000259" key="12">
    <source>
        <dbReference type="SMART" id="SM01097"/>
    </source>
</evidence>
<dbReference type="Pfam" id="PF00117">
    <property type="entry name" value="GATase"/>
    <property type="match status" value="1"/>
</dbReference>
<dbReference type="InterPro" id="IPR050472">
    <property type="entry name" value="Anth_synth/Amidotransfase"/>
</dbReference>
<dbReference type="EC" id="6.3.5.5" evidence="11"/>
<dbReference type="InParanoid" id="A0A2I1DP98"/>
<dbReference type="FunFam" id="3.50.30.20:FF:000001">
    <property type="entry name" value="Carbamoyl-phosphate synthase small chain"/>
    <property type="match status" value="1"/>
</dbReference>
<dbReference type="PRINTS" id="PR00099">
    <property type="entry name" value="CPSGATASE"/>
</dbReference>
<dbReference type="NCBIfam" id="TIGR01368">
    <property type="entry name" value="CPSaseIIsmall"/>
    <property type="match status" value="1"/>
</dbReference>
<protein>
    <recommendedName>
        <fullName evidence="11">Carbamoyl phosphate synthase small chain</fullName>
        <ecNumber evidence="11">6.3.5.5</ecNumber>
    </recommendedName>
    <alternativeName>
        <fullName evidence="11">Carbamoyl phosphate synthetase glutamine chain</fullName>
    </alternativeName>
</protein>
<dbReference type="SUPFAM" id="SSF52317">
    <property type="entry name" value="Class I glutamine amidotransferase-like"/>
    <property type="match status" value="1"/>
</dbReference>
<evidence type="ECO:0000256" key="2">
    <source>
        <dbReference type="ARBA" id="ARBA00005077"/>
    </source>
</evidence>
<dbReference type="HAMAP" id="MF_01209">
    <property type="entry name" value="CPSase_S_chain"/>
    <property type="match status" value="1"/>
</dbReference>
<keyword evidence="14" id="KW-1185">Reference proteome</keyword>
<evidence type="ECO:0000256" key="11">
    <source>
        <dbReference type="HAMAP-Rule" id="MF_01209"/>
    </source>
</evidence>
<dbReference type="FunCoup" id="A0A2I1DP98">
    <property type="interactions" value="577"/>
</dbReference>
<keyword evidence="5 11" id="KW-0547">Nucleotide-binding</keyword>
<dbReference type="UniPathway" id="UPA00068">
    <property type="reaction ID" value="UER00171"/>
</dbReference>
<comment type="function">
    <text evidence="11">Small subunit of the glutamine-dependent carbamoyl phosphate synthetase (CPSase). CPSase catalyzes the formation of carbamoyl phosphate from the ammonia moiety of glutamine, carbonate, and phosphate donated by ATP, constituting the first step of 2 biosynthetic pathways, one leading to arginine and/or urea and the other to pyrimidine nucleotides. The small subunit (glutamine amidotransferase) binds and cleaves glutamine to supply the large subunit with the substrate ammonia.</text>
</comment>
<dbReference type="NCBIfam" id="NF009475">
    <property type="entry name" value="PRK12838.1"/>
    <property type="match status" value="1"/>
</dbReference>
<evidence type="ECO:0000256" key="5">
    <source>
        <dbReference type="ARBA" id="ARBA00022741"/>
    </source>
</evidence>
<keyword evidence="11" id="KW-0055">Arginine biosynthesis</keyword>
<evidence type="ECO:0000256" key="7">
    <source>
        <dbReference type="ARBA" id="ARBA00022962"/>
    </source>
</evidence>
<feature type="binding site" evidence="11">
    <location>
        <position position="330"/>
    </location>
    <ligand>
        <name>L-glutamine</name>
        <dbReference type="ChEBI" id="CHEBI:58359"/>
    </ligand>
</feature>
<dbReference type="SMART" id="SM01097">
    <property type="entry name" value="CPSase_sm_chain"/>
    <property type="match status" value="1"/>
</dbReference>
<keyword evidence="4 11" id="KW-0436">Ligase</keyword>
<feature type="binding site" evidence="11">
    <location>
        <position position="257"/>
    </location>
    <ligand>
        <name>L-glutamine</name>
        <dbReference type="ChEBI" id="CHEBI:58359"/>
    </ligand>
</feature>
<comment type="pathway">
    <text evidence="1 11">Pyrimidine metabolism; UMP biosynthesis via de novo pathway; (S)-dihydroorotate from bicarbonate: step 1/3.</text>
</comment>
<keyword evidence="11" id="KW-0028">Amino-acid biosynthesis</keyword>
<dbReference type="Proteomes" id="UP000234329">
    <property type="component" value="Unassembled WGS sequence"/>
</dbReference>
<sequence length="398" mass="42798">MREGTPSLFCIFHGRRGEKVQAVLALADGSIFRGTGFGSSGLAAGEICFNTAMTGYQEILTDPSYCGQIVTLTYPHIGNTGINPEDMEGAQIFCSALVLRNMPRTPSNWRSQQSLPDFLVEQGIPAIAGMDTRALTRRLRNGGAQNAALLVGVKVDEQEALNAARRFPGLLGRDLVQDVAAQHSSEWLLASGSPEQAYQAQPITHPKHHVVVYDFGKKHNILRLLADRACRVTLVSPKTPAAEVIALHPDGVLFSNGPGDPDALDYAQEALREIMAARIPTFGLCLGHQLLGLALGAKTIKMKFGHHGANHPVKDLRTGRVLITSQNHGFAVDAQTLPDVLRITHTSLFDGSLQGMAHKDLPVFSFQGHPEAGPGPHDASIIFDAFVTAMQQYGAAHA</sequence>
<gene>
    <name evidence="11" type="primary">carA</name>
    <name evidence="13" type="ORF">B1757_03215</name>
</gene>
<comment type="subunit">
    <text evidence="11">Composed of two chains; the small (or glutamine) chain promotes the hydrolysis of glutamine to ammonia, which is used by the large (or ammonia) chain to synthesize carbamoyl phosphate. Tetramer of heterodimers (alpha,beta)4.</text>
</comment>
<evidence type="ECO:0000256" key="1">
    <source>
        <dbReference type="ARBA" id="ARBA00004812"/>
    </source>
</evidence>
<dbReference type="PRINTS" id="PR00096">
    <property type="entry name" value="GATASE"/>
</dbReference>
<dbReference type="Gene3D" id="3.40.50.880">
    <property type="match status" value="1"/>
</dbReference>
<comment type="similarity">
    <text evidence="3 11">Belongs to the CarA family.</text>
</comment>
<dbReference type="InterPro" id="IPR006274">
    <property type="entry name" value="CarbamoylP_synth_ssu"/>
</dbReference>
<evidence type="ECO:0000256" key="10">
    <source>
        <dbReference type="ARBA" id="ARBA00049285"/>
    </source>
</evidence>
<evidence type="ECO:0000256" key="9">
    <source>
        <dbReference type="ARBA" id="ARBA00048816"/>
    </source>
</evidence>
<feature type="domain" description="Carbamoyl-phosphate synthase small subunit N-terminal" evidence="12">
    <location>
        <begin position="20"/>
        <end position="150"/>
    </location>
</feature>
<comment type="pathway">
    <text evidence="2 11">Amino-acid biosynthesis; L-arginine biosynthesis; carbamoyl phosphate from bicarbonate: step 1/1.</text>
</comment>
<evidence type="ECO:0000313" key="14">
    <source>
        <dbReference type="Proteomes" id="UP000234329"/>
    </source>
</evidence>
<dbReference type="PROSITE" id="PS51273">
    <property type="entry name" value="GATASE_TYPE_1"/>
    <property type="match status" value="1"/>
</dbReference>
<dbReference type="InterPro" id="IPR036480">
    <property type="entry name" value="CarbP_synth_ssu_N_sf"/>
</dbReference>
<dbReference type="AlphaFoldDB" id="A0A2I1DP98"/>
<dbReference type="UniPathway" id="UPA00070">
    <property type="reaction ID" value="UER00115"/>
</dbReference>
<dbReference type="EMBL" id="MXAV01000008">
    <property type="protein sequence ID" value="PKY11701.1"/>
    <property type="molecule type" value="Genomic_DNA"/>
</dbReference>
<dbReference type="GO" id="GO:0004088">
    <property type="term" value="F:carbamoyl-phosphate synthase (glutamine-hydrolyzing) activity"/>
    <property type="evidence" value="ECO:0007669"/>
    <property type="project" value="UniProtKB-UniRule"/>
</dbReference>
<accession>A0A2I1DP98</accession>
<keyword evidence="7 11" id="KW-0315">Glutamine amidotransferase</keyword>
<dbReference type="CDD" id="cd01744">
    <property type="entry name" value="GATase1_CPSase"/>
    <property type="match status" value="1"/>
</dbReference>
<comment type="caution">
    <text evidence="13">The sequence shown here is derived from an EMBL/GenBank/DDBJ whole genome shotgun (WGS) entry which is preliminary data.</text>
</comment>
<comment type="catalytic activity">
    <reaction evidence="9 11">
        <text>hydrogencarbonate + L-glutamine + 2 ATP + H2O = carbamoyl phosphate + L-glutamate + 2 ADP + phosphate + 2 H(+)</text>
        <dbReference type="Rhea" id="RHEA:18633"/>
        <dbReference type="ChEBI" id="CHEBI:15377"/>
        <dbReference type="ChEBI" id="CHEBI:15378"/>
        <dbReference type="ChEBI" id="CHEBI:17544"/>
        <dbReference type="ChEBI" id="CHEBI:29985"/>
        <dbReference type="ChEBI" id="CHEBI:30616"/>
        <dbReference type="ChEBI" id="CHEBI:43474"/>
        <dbReference type="ChEBI" id="CHEBI:58228"/>
        <dbReference type="ChEBI" id="CHEBI:58359"/>
        <dbReference type="ChEBI" id="CHEBI:456216"/>
        <dbReference type="EC" id="6.3.5.5"/>
    </reaction>
</comment>
<dbReference type="GO" id="GO:0006207">
    <property type="term" value="P:'de novo' pyrimidine nucleobase biosynthetic process"/>
    <property type="evidence" value="ECO:0007669"/>
    <property type="project" value="InterPro"/>
</dbReference>
<feature type="binding site" evidence="11">
    <location>
        <position position="329"/>
    </location>
    <ligand>
        <name>L-glutamine</name>
        <dbReference type="ChEBI" id="CHEBI:58359"/>
    </ligand>
</feature>
<proteinExistence type="inferred from homology"/>
<name>A0A2I1DP98_9PROT</name>
<dbReference type="PANTHER" id="PTHR43418">
    <property type="entry name" value="MULTIFUNCTIONAL TRYPTOPHAN BIOSYNTHESIS PROTEIN-RELATED"/>
    <property type="match status" value="1"/>
</dbReference>
<dbReference type="Gene3D" id="3.50.30.20">
    <property type="entry name" value="Carbamoyl-phosphate synthase small subunit, N-terminal domain"/>
    <property type="match status" value="1"/>
</dbReference>
<dbReference type="SUPFAM" id="SSF52021">
    <property type="entry name" value="Carbamoyl phosphate synthetase, small subunit N-terminal domain"/>
    <property type="match status" value="1"/>
</dbReference>
<feature type="region of interest" description="CPSase" evidence="11">
    <location>
        <begin position="1"/>
        <end position="208"/>
    </location>
</feature>